<evidence type="ECO:0000313" key="1">
    <source>
        <dbReference type="EMBL" id="KAJ8023935.1"/>
    </source>
</evidence>
<gene>
    <name evidence="1" type="ORF">HOLleu_36519</name>
</gene>
<reference evidence="1" key="1">
    <citation type="submission" date="2021-10" db="EMBL/GenBank/DDBJ databases">
        <title>Tropical sea cucumber genome reveals ecological adaptation and Cuvierian tubules defense mechanism.</title>
        <authorList>
            <person name="Chen T."/>
        </authorList>
    </citation>
    <scope>NUCLEOTIDE SEQUENCE</scope>
    <source>
        <strain evidence="1">Nanhai2018</strain>
        <tissue evidence="1">Muscle</tissue>
    </source>
</reference>
<proteinExistence type="predicted"/>
<protein>
    <submittedName>
        <fullName evidence="1">Uncharacterized protein</fullName>
    </submittedName>
</protein>
<dbReference type="EMBL" id="JAIZAY010000019">
    <property type="protein sequence ID" value="KAJ8023935.1"/>
    <property type="molecule type" value="Genomic_DNA"/>
</dbReference>
<keyword evidence="2" id="KW-1185">Reference proteome</keyword>
<comment type="caution">
    <text evidence="1">The sequence shown here is derived from an EMBL/GenBank/DDBJ whole genome shotgun (WGS) entry which is preliminary data.</text>
</comment>
<dbReference type="Proteomes" id="UP001152320">
    <property type="component" value="Chromosome 19"/>
</dbReference>
<dbReference type="AlphaFoldDB" id="A0A9Q0YJU5"/>
<name>A0A9Q0YJU5_HOLLE</name>
<evidence type="ECO:0000313" key="2">
    <source>
        <dbReference type="Proteomes" id="UP001152320"/>
    </source>
</evidence>
<sequence length="129" mass="14778">MSSVNVWVFKLIILDVSVEYHARDHGIKSPGGSDKQTAQAVQCIVWLIERTDITFESFGQLLQELLEKAVVWYSYGVEKANPPGTITKEFDFKIFLQLHEDRRTKQYLTKFLQKSESKLYFSSVAGADV</sequence>
<organism evidence="1 2">
    <name type="scientific">Holothuria leucospilota</name>
    <name type="common">Black long sea cucumber</name>
    <name type="synonym">Mertensiothuria leucospilota</name>
    <dbReference type="NCBI Taxonomy" id="206669"/>
    <lineage>
        <taxon>Eukaryota</taxon>
        <taxon>Metazoa</taxon>
        <taxon>Echinodermata</taxon>
        <taxon>Eleutherozoa</taxon>
        <taxon>Echinozoa</taxon>
        <taxon>Holothuroidea</taxon>
        <taxon>Aspidochirotacea</taxon>
        <taxon>Aspidochirotida</taxon>
        <taxon>Holothuriidae</taxon>
        <taxon>Holothuria</taxon>
    </lineage>
</organism>
<accession>A0A9Q0YJU5</accession>